<proteinExistence type="predicted"/>
<accession>A0A8J7MDV9</accession>
<gene>
    <name evidence="2" type="ORF">JIN82_06095</name>
</gene>
<comment type="caution">
    <text evidence="2">The sequence shown here is derived from an EMBL/GenBank/DDBJ whole genome shotgun (WGS) entry which is preliminary data.</text>
</comment>
<dbReference type="RefSeq" id="WP_200310746.1">
    <property type="nucleotide sequence ID" value="NZ_JAENIM010000032.1"/>
</dbReference>
<protein>
    <recommendedName>
        <fullName evidence="4">PQQ-like domain-containing protein</fullName>
    </recommendedName>
</protein>
<dbReference type="InterPro" id="IPR011042">
    <property type="entry name" value="6-blade_b-propeller_TolB-like"/>
</dbReference>
<reference evidence="2" key="1">
    <citation type="submission" date="2021-01" db="EMBL/GenBank/DDBJ databases">
        <title>Modified the classification status of verrucomicrobia.</title>
        <authorList>
            <person name="Feng X."/>
        </authorList>
    </citation>
    <scope>NUCLEOTIDE SEQUENCE</scope>
    <source>
        <strain evidence="2">_KCTC 22039</strain>
    </source>
</reference>
<feature type="signal peptide" evidence="1">
    <location>
        <begin position="1"/>
        <end position="24"/>
    </location>
</feature>
<evidence type="ECO:0008006" key="4">
    <source>
        <dbReference type="Google" id="ProtNLM"/>
    </source>
</evidence>
<evidence type="ECO:0000256" key="1">
    <source>
        <dbReference type="SAM" id="SignalP"/>
    </source>
</evidence>
<organism evidence="2 3">
    <name type="scientific">Persicirhabdus sediminis</name>
    <dbReference type="NCBI Taxonomy" id="454144"/>
    <lineage>
        <taxon>Bacteria</taxon>
        <taxon>Pseudomonadati</taxon>
        <taxon>Verrucomicrobiota</taxon>
        <taxon>Verrucomicrobiia</taxon>
        <taxon>Verrucomicrobiales</taxon>
        <taxon>Verrucomicrobiaceae</taxon>
        <taxon>Persicirhabdus</taxon>
    </lineage>
</organism>
<dbReference type="Proteomes" id="UP000624703">
    <property type="component" value="Unassembled WGS sequence"/>
</dbReference>
<evidence type="ECO:0000313" key="2">
    <source>
        <dbReference type="EMBL" id="MBK1790723.1"/>
    </source>
</evidence>
<dbReference type="SUPFAM" id="SSF63829">
    <property type="entry name" value="Calcium-dependent phosphotriesterase"/>
    <property type="match status" value="1"/>
</dbReference>
<evidence type="ECO:0000313" key="3">
    <source>
        <dbReference type="Proteomes" id="UP000624703"/>
    </source>
</evidence>
<sequence length="307" mass="33509">MKSTKYCLSTAMIAALASSMALSAADVPQLLLAVYNKREAVVREPDGSISQRVKLTGSCQDAWMLDNGGIAASGGDLWVMTDADGKPTTSYTAPALGNTNKVELHNGHLMDDGSVWIAEGGNSRLVHVGVDGKVAEQFEFKVAGNHHGQFRSLRKTDRGTFWLVAKQENTLYELDKDGKVLRKITPQTMKRQGVEWRALHSAVELENGNLFVGGGYNSSFCEITPEGKVVWELKNSDLPDINMTFCAGAEIQPDGTMVLAIFNSSHMVIAVNRDKDVLWAIEADDKFGRPTHVQVLKDGKANNKSIR</sequence>
<keyword evidence="1" id="KW-0732">Signal</keyword>
<feature type="chain" id="PRO_5035254129" description="PQQ-like domain-containing protein" evidence="1">
    <location>
        <begin position="25"/>
        <end position="307"/>
    </location>
</feature>
<name>A0A8J7MDV9_9BACT</name>
<dbReference type="AlphaFoldDB" id="A0A8J7MDV9"/>
<keyword evidence="3" id="KW-1185">Reference proteome</keyword>
<dbReference type="EMBL" id="JAENIM010000032">
    <property type="protein sequence ID" value="MBK1790723.1"/>
    <property type="molecule type" value="Genomic_DNA"/>
</dbReference>
<dbReference type="Gene3D" id="2.120.10.30">
    <property type="entry name" value="TolB, C-terminal domain"/>
    <property type="match status" value="1"/>
</dbReference>